<dbReference type="GO" id="GO:0005886">
    <property type="term" value="C:plasma membrane"/>
    <property type="evidence" value="ECO:0007669"/>
    <property type="project" value="UniProtKB-SubCell"/>
</dbReference>
<evidence type="ECO:0000313" key="5">
    <source>
        <dbReference type="Proteomes" id="UP000245060"/>
    </source>
</evidence>
<evidence type="ECO:0000313" key="3">
    <source>
        <dbReference type="EMBL" id="GBG38894.1"/>
    </source>
</evidence>
<feature type="transmembrane region" description="Helical" evidence="2">
    <location>
        <begin position="21"/>
        <end position="41"/>
    </location>
</feature>
<proteinExistence type="inferred from homology"/>
<evidence type="ECO:0000313" key="6">
    <source>
        <dbReference type="Proteomes" id="UP001139505"/>
    </source>
</evidence>
<reference evidence="3" key="1">
    <citation type="journal article" date="2018" name="Genome Announc.">
        <title>Draft Genome Sequence of Mycobacterium montefiorense Isolated from Japanese Black Salamander (Hynobius nigrescens).</title>
        <authorList>
            <person name="Fukano H."/>
            <person name="Yoshida M."/>
            <person name="Shimizu A."/>
            <person name="Iwao H."/>
            <person name="Katayama Y."/>
            <person name="Omatsu T."/>
            <person name="Mizutani T."/>
            <person name="Kurata O."/>
            <person name="Wada S."/>
            <person name="Hoshino Y."/>
        </authorList>
    </citation>
    <scope>NUCLEOTIDE SEQUENCE</scope>
    <source>
        <strain evidence="3">BS</strain>
    </source>
</reference>
<sequence>MGPSEKSPREAGGNADGKPPMIGIAALVVGIVLGLVFHPAVPEVVQPYLPIAVVAALDAVFGGLRAYLERIFDPKVFVISFVFNVFVAALIVYVGDQLGVGTQLSTAIIVVLGIRIFGNAAALRRRLFGA</sequence>
<evidence type="ECO:0008006" key="7">
    <source>
        <dbReference type="Google" id="ProtNLM"/>
    </source>
</evidence>
<dbReference type="EMBL" id="BFCH01000018">
    <property type="protein sequence ID" value="GBG38894.1"/>
    <property type="molecule type" value="Genomic_DNA"/>
</dbReference>
<gene>
    <name evidence="3" type="ORF">MmonteBS_32660</name>
    <name evidence="4" type="ORF">NJB18185_09220</name>
</gene>
<comment type="subcellular location">
    <subcellularLocation>
        <location evidence="1">Cell membrane</location>
        <topology evidence="1">Multi-pass membrane protein</topology>
    </subcellularLocation>
</comment>
<dbReference type="Proteomes" id="UP001139505">
    <property type="component" value="Unassembled WGS sequence"/>
</dbReference>
<name>A0AA37PJX3_9MYCO</name>
<keyword evidence="1" id="KW-1003">Cell membrane</keyword>
<dbReference type="PIRSF" id="PIRSF018579">
    <property type="entry name" value="Sbp"/>
    <property type="match status" value="1"/>
</dbReference>
<comment type="similarity">
    <text evidence="1">Belongs to the sbp family.</text>
</comment>
<dbReference type="EMBL" id="BQYH01000005">
    <property type="protein sequence ID" value="GKU71146.1"/>
    <property type="molecule type" value="Genomic_DNA"/>
</dbReference>
<keyword evidence="5" id="KW-1185">Reference proteome</keyword>
<dbReference type="InterPro" id="IPR009709">
    <property type="entry name" value="DUF1290"/>
</dbReference>
<dbReference type="AlphaFoldDB" id="A0AA37PJX3"/>
<dbReference type="Pfam" id="PF06947">
    <property type="entry name" value="DUF1290"/>
    <property type="match status" value="1"/>
</dbReference>
<reference evidence="5" key="2">
    <citation type="submission" date="2018-04" db="EMBL/GenBank/DDBJ databases">
        <title>Draft genome sequence of Mycobacterium montefiorense isolated from Japanese black salamander.</title>
        <authorList>
            <person name="Fukano H."/>
            <person name="Yoshida M."/>
            <person name="Shimizu A."/>
            <person name="Iwao H."/>
            <person name="Kurata O."/>
            <person name="Katayama Y."/>
            <person name="Omatsu T."/>
            <person name="Mizutani T."/>
            <person name="Wada S."/>
            <person name="Hoshino Y."/>
        </authorList>
    </citation>
    <scope>NUCLEOTIDE SEQUENCE [LARGE SCALE GENOMIC DNA]</scope>
    <source>
        <strain evidence="5">BS</strain>
    </source>
</reference>
<feature type="transmembrane region" description="Helical" evidence="2">
    <location>
        <begin position="100"/>
        <end position="118"/>
    </location>
</feature>
<organism evidence="4 6">
    <name type="scientific">Mycobacterium montefiorense</name>
    <dbReference type="NCBI Taxonomy" id="154654"/>
    <lineage>
        <taxon>Bacteria</taxon>
        <taxon>Bacillati</taxon>
        <taxon>Actinomycetota</taxon>
        <taxon>Actinomycetes</taxon>
        <taxon>Mycobacteriales</taxon>
        <taxon>Mycobacteriaceae</taxon>
        <taxon>Mycobacterium</taxon>
        <taxon>Mycobacterium simiae complex</taxon>
    </lineage>
</organism>
<feature type="transmembrane region" description="Helical" evidence="2">
    <location>
        <begin position="47"/>
        <end position="64"/>
    </location>
</feature>
<dbReference type="Proteomes" id="UP000245060">
    <property type="component" value="Unassembled WGS sequence"/>
</dbReference>
<feature type="transmembrane region" description="Helical" evidence="2">
    <location>
        <begin position="76"/>
        <end position="94"/>
    </location>
</feature>
<keyword evidence="1 2" id="KW-0472">Membrane</keyword>
<evidence type="ECO:0000256" key="2">
    <source>
        <dbReference type="SAM" id="Phobius"/>
    </source>
</evidence>
<protein>
    <recommendedName>
        <fullName evidence="7">DUF1290 domain-containing protein</fullName>
    </recommendedName>
</protein>
<evidence type="ECO:0000313" key="4">
    <source>
        <dbReference type="EMBL" id="GKU71146.1"/>
    </source>
</evidence>
<reference evidence="4" key="3">
    <citation type="journal article" date="2022" name="Microbiol. Resour. Announc.">
        <title>Draft Genome Sequences of Eight Mycobacterium montefiorense Strains Isolated from Salamanders in Captivity.</title>
        <authorList>
            <person name="Komine T."/>
            <person name="Ihara H."/>
            <person name="Fukano H."/>
            <person name="Hoshino Y."/>
            <person name="Kurata O."/>
            <person name="Wada S."/>
        </authorList>
    </citation>
    <scope>NUCLEOTIDE SEQUENCE</scope>
    <source>
        <strain evidence="4">NJB18185</strain>
    </source>
</reference>
<accession>A0AA37PJX3</accession>
<keyword evidence="2" id="KW-1133">Transmembrane helix</keyword>
<evidence type="ECO:0000256" key="1">
    <source>
        <dbReference type="PIRNR" id="PIRNR018579"/>
    </source>
</evidence>
<keyword evidence="1 2" id="KW-0812">Transmembrane</keyword>
<reference evidence="4" key="4">
    <citation type="submission" date="2022-04" db="EMBL/GenBank/DDBJ databases">
        <authorList>
            <person name="Komine T."/>
            <person name="Fukano H."/>
            <person name="Wada S."/>
        </authorList>
    </citation>
    <scope>NUCLEOTIDE SEQUENCE</scope>
    <source>
        <strain evidence="4">NJB18185</strain>
    </source>
</reference>
<comment type="caution">
    <text evidence="4">The sequence shown here is derived from an EMBL/GenBank/DDBJ whole genome shotgun (WGS) entry which is preliminary data.</text>
</comment>